<evidence type="ECO:0000313" key="11">
    <source>
        <dbReference type="Proteomes" id="UP000199650"/>
    </source>
</evidence>
<accession>A0A1I0QFM6</accession>
<keyword evidence="7" id="KW-0407">Ion channel</keyword>
<evidence type="ECO:0000256" key="4">
    <source>
        <dbReference type="ARBA" id="ARBA00022692"/>
    </source>
</evidence>
<dbReference type="PANTHER" id="PTHR30221">
    <property type="entry name" value="SMALL-CONDUCTANCE MECHANOSENSITIVE CHANNEL"/>
    <property type="match status" value="1"/>
</dbReference>
<dbReference type="SUPFAM" id="SSF82689">
    <property type="entry name" value="Mechanosensitive channel protein MscS (YggB), C-terminal domain"/>
    <property type="match status" value="1"/>
</dbReference>
<feature type="transmembrane region" description="Helical" evidence="7">
    <location>
        <begin position="20"/>
        <end position="39"/>
    </location>
</feature>
<dbReference type="GO" id="GO:0008381">
    <property type="term" value="F:mechanosensitive monoatomic ion channel activity"/>
    <property type="evidence" value="ECO:0007669"/>
    <property type="project" value="InterPro"/>
</dbReference>
<comment type="caution">
    <text evidence="7">Lacks conserved residue(s) required for the propagation of feature annotation.</text>
</comment>
<keyword evidence="11" id="KW-1185">Reference proteome</keyword>
<evidence type="ECO:0000256" key="6">
    <source>
        <dbReference type="ARBA" id="ARBA00023136"/>
    </source>
</evidence>
<organism evidence="10 11">
    <name type="scientific">Aliiroseovarius sediminilitoris</name>
    <dbReference type="NCBI Taxonomy" id="1173584"/>
    <lineage>
        <taxon>Bacteria</taxon>
        <taxon>Pseudomonadati</taxon>
        <taxon>Pseudomonadota</taxon>
        <taxon>Alphaproteobacteria</taxon>
        <taxon>Rhodobacterales</taxon>
        <taxon>Paracoccaceae</taxon>
        <taxon>Aliiroseovarius</taxon>
    </lineage>
</organism>
<sequence length="299" mass="32946">MNWQTLQSWMAKIQPDTWSGALILAVLFWVGGLILSWILRRAIRLVMERDRDQRIDRMAASFLSKVASVFVWVVILMFYAHMIPALDRLSTALLASVSVASIVIGLAAQSTLANFVAGLSLIFYRPFRLGDRIQINAPTGLETGIVEDVSLGYTVLQTFDNRRVIISNSVISNTVMVNLTAVHPRVMAIVPFSISYDADIDRARAIALELAEAHADIEEVVGCPVLLLNTSSVDLSLRVWCADPAIAATVKYDLTEAIKKRFDAEGIEIPFAYQNVIVKSLPALAGSDKAQKKDKDGQQ</sequence>
<keyword evidence="7" id="KW-0813">Transport</keyword>
<comment type="similarity">
    <text evidence="2 7">Belongs to the MscS (TC 1.A.23) family.</text>
</comment>
<dbReference type="InterPro" id="IPR049278">
    <property type="entry name" value="MS_channel_C"/>
</dbReference>
<evidence type="ECO:0000256" key="1">
    <source>
        <dbReference type="ARBA" id="ARBA00004651"/>
    </source>
</evidence>
<comment type="subcellular location">
    <subcellularLocation>
        <location evidence="7">Cell inner membrane</location>
        <topology evidence="7">Multi-pass membrane protein</topology>
    </subcellularLocation>
    <subcellularLocation>
        <location evidence="1">Cell membrane</location>
        <topology evidence="1">Multi-pass membrane protein</topology>
    </subcellularLocation>
</comment>
<feature type="domain" description="Mechanosensitive ion channel MscS" evidence="8">
    <location>
        <begin position="111"/>
        <end position="180"/>
    </location>
</feature>
<dbReference type="Gene3D" id="2.30.30.60">
    <property type="match status" value="1"/>
</dbReference>
<feature type="domain" description="Mechanosensitive ion channel MscS C-terminal" evidence="9">
    <location>
        <begin position="190"/>
        <end position="269"/>
    </location>
</feature>
<dbReference type="InterPro" id="IPR045275">
    <property type="entry name" value="MscS_archaea/bacteria_type"/>
</dbReference>
<name>A0A1I0QFM6_9RHOB</name>
<keyword evidence="5 7" id="KW-1133">Transmembrane helix</keyword>
<dbReference type="Gene3D" id="3.30.70.100">
    <property type="match status" value="1"/>
</dbReference>
<dbReference type="SUPFAM" id="SSF50182">
    <property type="entry name" value="Sm-like ribonucleoproteins"/>
    <property type="match status" value="1"/>
</dbReference>
<dbReference type="GO" id="GO:0005886">
    <property type="term" value="C:plasma membrane"/>
    <property type="evidence" value="ECO:0007669"/>
    <property type="project" value="UniProtKB-SubCell"/>
</dbReference>
<reference evidence="10 11" key="1">
    <citation type="submission" date="2016-10" db="EMBL/GenBank/DDBJ databases">
        <authorList>
            <person name="de Groot N.N."/>
        </authorList>
    </citation>
    <scope>NUCLEOTIDE SEQUENCE [LARGE SCALE GENOMIC DNA]</scope>
    <source>
        <strain evidence="10 11">DSM 29439</strain>
    </source>
</reference>
<keyword evidence="4 7" id="KW-0812">Transmembrane</keyword>
<comment type="function">
    <text evidence="7">Mechanosensitive channel that participates in the regulation of osmotic pressure changes within the cell, opening in response to stretch forces in the membrane lipid bilayer, without the need for other proteins. Contributes to normal resistance to hypoosmotic shock. Forms an ion channel of 1.0 nanosiemens conductance with a slight preference for anions.</text>
</comment>
<dbReference type="InterPro" id="IPR011014">
    <property type="entry name" value="MscS_channel_TM-2"/>
</dbReference>
<keyword evidence="7" id="KW-0406">Ion transport</keyword>
<feature type="transmembrane region" description="Helical" evidence="7">
    <location>
        <begin position="92"/>
        <end position="124"/>
    </location>
</feature>
<proteinExistence type="inferred from homology"/>
<dbReference type="InterPro" id="IPR006685">
    <property type="entry name" value="MscS_channel_2nd"/>
</dbReference>
<dbReference type="EMBL" id="FOJB01000001">
    <property type="protein sequence ID" value="SEW25766.1"/>
    <property type="molecule type" value="Genomic_DNA"/>
</dbReference>
<dbReference type="AlphaFoldDB" id="A0A1I0QFM6"/>
<evidence type="ECO:0000313" key="10">
    <source>
        <dbReference type="EMBL" id="SEW25766.1"/>
    </source>
</evidence>
<evidence type="ECO:0000256" key="5">
    <source>
        <dbReference type="ARBA" id="ARBA00022989"/>
    </source>
</evidence>
<dbReference type="SUPFAM" id="SSF82861">
    <property type="entry name" value="Mechanosensitive channel protein MscS (YggB), transmembrane region"/>
    <property type="match status" value="1"/>
</dbReference>
<dbReference type="InterPro" id="IPR023408">
    <property type="entry name" value="MscS_beta-dom_sf"/>
</dbReference>
<dbReference type="STRING" id="1173584.SAMN05444851_2507"/>
<dbReference type="Pfam" id="PF00924">
    <property type="entry name" value="MS_channel_2nd"/>
    <property type="match status" value="1"/>
</dbReference>
<keyword evidence="7" id="KW-0997">Cell inner membrane</keyword>
<keyword evidence="3" id="KW-1003">Cell membrane</keyword>
<evidence type="ECO:0000256" key="7">
    <source>
        <dbReference type="RuleBase" id="RU369025"/>
    </source>
</evidence>
<gene>
    <name evidence="10" type="ORF">SAMN05444851_2507</name>
</gene>
<protein>
    <recommendedName>
        <fullName evidence="7">Small-conductance mechanosensitive channel</fullName>
    </recommendedName>
</protein>
<evidence type="ECO:0000256" key="2">
    <source>
        <dbReference type="ARBA" id="ARBA00008017"/>
    </source>
</evidence>
<feature type="transmembrane region" description="Helical" evidence="7">
    <location>
        <begin position="60"/>
        <end position="80"/>
    </location>
</feature>
<keyword evidence="6 7" id="KW-0472">Membrane</keyword>
<dbReference type="OrthoDB" id="9799209at2"/>
<evidence type="ECO:0000259" key="9">
    <source>
        <dbReference type="Pfam" id="PF21082"/>
    </source>
</evidence>
<evidence type="ECO:0000256" key="3">
    <source>
        <dbReference type="ARBA" id="ARBA00022475"/>
    </source>
</evidence>
<evidence type="ECO:0000259" key="8">
    <source>
        <dbReference type="Pfam" id="PF00924"/>
    </source>
</evidence>
<dbReference type="InterPro" id="IPR011066">
    <property type="entry name" value="MscS_channel_C_sf"/>
</dbReference>
<dbReference type="Proteomes" id="UP000199650">
    <property type="component" value="Unassembled WGS sequence"/>
</dbReference>
<dbReference type="PANTHER" id="PTHR30221:SF1">
    <property type="entry name" value="SMALL-CONDUCTANCE MECHANOSENSITIVE CHANNEL"/>
    <property type="match status" value="1"/>
</dbReference>
<dbReference type="InterPro" id="IPR010920">
    <property type="entry name" value="LSM_dom_sf"/>
</dbReference>
<dbReference type="Pfam" id="PF21082">
    <property type="entry name" value="MS_channel_3rd"/>
    <property type="match status" value="1"/>
</dbReference>
<comment type="subunit">
    <text evidence="7">Homoheptamer.</text>
</comment>
<dbReference type="Gene3D" id="1.10.287.1260">
    <property type="match status" value="1"/>
</dbReference>